<dbReference type="GO" id="GO:0042773">
    <property type="term" value="P:ATP synthesis coupled electron transport"/>
    <property type="evidence" value="ECO:0007669"/>
    <property type="project" value="TreeGrafter"/>
</dbReference>
<dbReference type="PROSITE" id="PS51257">
    <property type="entry name" value="PROKAR_LIPOPROTEIN"/>
    <property type="match status" value="1"/>
</dbReference>
<feature type="transmembrane region" description="Helical" evidence="13">
    <location>
        <begin position="107"/>
        <end position="126"/>
    </location>
</feature>
<dbReference type="PROSITE" id="PS00078">
    <property type="entry name" value="COX2"/>
    <property type="match status" value="1"/>
</dbReference>
<evidence type="ECO:0000256" key="8">
    <source>
        <dbReference type="ARBA" id="ARBA00022967"/>
    </source>
</evidence>
<dbReference type="SUPFAM" id="SSF49503">
    <property type="entry name" value="Cupredoxins"/>
    <property type="match status" value="1"/>
</dbReference>
<dbReference type="EMBL" id="CZKA01000002">
    <property type="protein sequence ID" value="CUR53921.1"/>
    <property type="molecule type" value="Genomic_DNA"/>
</dbReference>
<keyword evidence="15" id="KW-0560">Oxidoreductase</keyword>
<evidence type="ECO:0000256" key="9">
    <source>
        <dbReference type="ARBA" id="ARBA00022982"/>
    </source>
</evidence>
<keyword evidence="11" id="KW-0186">Copper</keyword>
<evidence type="ECO:0000313" key="15">
    <source>
        <dbReference type="EMBL" id="CUR53921.1"/>
    </source>
</evidence>
<protein>
    <recommendedName>
        <fullName evidence="3">cytochrome-c oxidase</fullName>
        <ecNumber evidence="3">7.1.1.9</ecNumber>
    </recommendedName>
</protein>
<evidence type="ECO:0000256" key="12">
    <source>
        <dbReference type="ARBA" id="ARBA00023136"/>
    </source>
</evidence>
<evidence type="ECO:0000256" key="2">
    <source>
        <dbReference type="ARBA" id="ARBA00007866"/>
    </source>
</evidence>
<reference evidence="15" key="1">
    <citation type="submission" date="2015-08" db="EMBL/GenBank/DDBJ databases">
        <authorList>
            <person name="Babu N.S."/>
            <person name="Beckwith C.J."/>
            <person name="Beseler K.G."/>
            <person name="Brison A."/>
            <person name="Carone J.V."/>
            <person name="Caskin T.P."/>
            <person name="Diamond M."/>
            <person name="Durham M.E."/>
            <person name="Foxe J.M."/>
            <person name="Go M."/>
            <person name="Henderson B.A."/>
            <person name="Jones I.B."/>
            <person name="McGettigan J.A."/>
            <person name="Micheletti S.J."/>
            <person name="Nasrallah M.E."/>
            <person name="Ortiz D."/>
            <person name="Piller C.R."/>
            <person name="Privatt S.R."/>
            <person name="Schneider S.L."/>
            <person name="Sharp S."/>
            <person name="Smith T.C."/>
            <person name="Stanton J.D."/>
            <person name="Ullery H.E."/>
            <person name="Wilson R.J."/>
            <person name="Serrano M.G."/>
            <person name="Buck G."/>
            <person name="Lee V."/>
            <person name="Wang Y."/>
            <person name="Carvalho R."/>
            <person name="Voegtly L."/>
            <person name="Shi R."/>
            <person name="Duckworth R."/>
            <person name="Johnson A."/>
            <person name="Loviza R."/>
            <person name="Walstead R."/>
            <person name="Shah Z."/>
            <person name="Kiflezghi M."/>
            <person name="Wade K."/>
            <person name="Ball S.L."/>
            <person name="Bradley K.W."/>
            <person name="Asai D.J."/>
            <person name="Bowman C.A."/>
            <person name="Russell D.A."/>
            <person name="Pope W.H."/>
            <person name="Jacobs-Sera D."/>
            <person name="Hendrix R.W."/>
            <person name="Hatfull G.F."/>
        </authorList>
    </citation>
    <scope>NUCLEOTIDE SEQUENCE</scope>
</reference>
<dbReference type="CDD" id="cd13919">
    <property type="entry name" value="CuRO_HCO_II_like_5"/>
    <property type="match status" value="1"/>
</dbReference>
<evidence type="ECO:0000256" key="10">
    <source>
        <dbReference type="ARBA" id="ARBA00022989"/>
    </source>
</evidence>
<comment type="subcellular location">
    <subcellularLocation>
        <location evidence="1">Membrane</location>
        <topology evidence="1">Multi-pass membrane protein</topology>
    </subcellularLocation>
</comment>
<feature type="transmembrane region" description="Helical" evidence="13">
    <location>
        <begin position="64"/>
        <end position="87"/>
    </location>
</feature>
<dbReference type="Gene3D" id="1.10.287.90">
    <property type="match status" value="1"/>
</dbReference>
<evidence type="ECO:0000256" key="13">
    <source>
        <dbReference type="SAM" id="Phobius"/>
    </source>
</evidence>
<dbReference type="EC" id="7.1.1.9" evidence="3"/>
<name>A0A2P2BW09_9ZZZZ</name>
<sequence length="293" mass="32760">MGLHLPKTAHRVSRRLIAAALLGFSLLMLAGCSQETQDQASRFAMPADSPATVQGQHIADLWKWSWVAALVTGVVVWGLIFFVVWRYRRKSDDEIPVQTRYNLPLEIFYTIAPIIMVVVLFQHTVLAQNAVLKLEDNPDHVVKVVGQQWTWTFNYVDEDVAGGKVVYSSGTAREVPTLVLVEGQTVEFDLSSPDVIHGFWVPAFLMKMDVVPGRNNRFQVTPNQIGDFRGKCTELCGVYHSRMLFNVKVVTETDFEQYLRDQIEAGFVADEPLLGGEDARTVTGQDDSEGGSE</sequence>
<keyword evidence="5" id="KW-0679">Respiratory chain</keyword>
<dbReference type="GO" id="GO:0016491">
    <property type="term" value="F:oxidoreductase activity"/>
    <property type="evidence" value="ECO:0007669"/>
    <property type="project" value="UniProtKB-KW"/>
</dbReference>
<dbReference type="GO" id="GO:0004129">
    <property type="term" value="F:cytochrome-c oxidase activity"/>
    <property type="evidence" value="ECO:0007669"/>
    <property type="project" value="UniProtKB-EC"/>
</dbReference>
<evidence type="ECO:0000256" key="3">
    <source>
        <dbReference type="ARBA" id="ARBA00012949"/>
    </source>
</evidence>
<dbReference type="InterPro" id="IPR002429">
    <property type="entry name" value="CcO_II-like_C"/>
</dbReference>
<keyword evidence="4" id="KW-0813">Transport</keyword>
<dbReference type="InterPro" id="IPR001505">
    <property type="entry name" value="Copper_CuA"/>
</dbReference>
<evidence type="ECO:0000256" key="11">
    <source>
        <dbReference type="ARBA" id="ARBA00023008"/>
    </source>
</evidence>
<proteinExistence type="inferred from homology"/>
<dbReference type="PANTHER" id="PTHR22888">
    <property type="entry name" value="CYTOCHROME C OXIDASE, SUBUNIT II"/>
    <property type="match status" value="1"/>
</dbReference>
<dbReference type="PANTHER" id="PTHR22888:SF9">
    <property type="entry name" value="CYTOCHROME C OXIDASE SUBUNIT 2"/>
    <property type="match status" value="1"/>
</dbReference>
<feature type="domain" description="Cytochrome oxidase subunit II copper A binding" evidence="14">
    <location>
        <begin position="137"/>
        <end position="261"/>
    </location>
</feature>
<keyword evidence="12 13" id="KW-0472">Membrane</keyword>
<dbReference type="GO" id="GO:0005507">
    <property type="term" value="F:copper ion binding"/>
    <property type="evidence" value="ECO:0007669"/>
    <property type="project" value="InterPro"/>
</dbReference>
<dbReference type="InterPro" id="IPR008972">
    <property type="entry name" value="Cupredoxin"/>
</dbReference>
<keyword evidence="8" id="KW-1278">Translocase</keyword>
<evidence type="ECO:0000256" key="5">
    <source>
        <dbReference type="ARBA" id="ARBA00022660"/>
    </source>
</evidence>
<evidence type="ECO:0000256" key="4">
    <source>
        <dbReference type="ARBA" id="ARBA00022448"/>
    </source>
</evidence>
<organism evidence="15">
    <name type="scientific">metagenome</name>
    <dbReference type="NCBI Taxonomy" id="256318"/>
    <lineage>
        <taxon>unclassified sequences</taxon>
        <taxon>metagenomes</taxon>
    </lineage>
</organism>
<keyword evidence="9" id="KW-0249">Electron transport</keyword>
<dbReference type="Pfam" id="PF00116">
    <property type="entry name" value="COX2"/>
    <property type="match status" value="1"/>
</dbReference>
<gene>
    <name evidence="15" type="ORF">NOCA2100054</name>
</gene>
<dbReference type="NCBIfam" id="TIGR02866">
    <property type="entry name" value="CoxB"/>
    <property type="match status" value="1"/>
</dbReference>
<evidence type="ECO:0000256" key="7">
    <source>
        <dbReference type="ARBA" id="ARBA00022723"/>
    </source>
</evidence>
<accession>A0A2P2BW09</accession>
<evidence type="ECO:0000256" key="1">
    <source>
        <dbReference type="ARBA" id="ARBA00004141"/>
    </source>
</evidence>
<dbReference type="AlphaFoldDB" id="A0A2P2BW09"/>
<evidence type="ECO:0000259" key="14">
    <source>
        <dbReference type="PROSITE" id="PS50857"/>
    </source>
</evidence>
<dbReference type="InterPro" id="IPR036257">
    <property type="entry name" value="Cyt_c_oxidase_su2_TM_sf"/>
</dbReference>
<dbReference type="Gene3D" id="2.60.40.420">
    <property type="entry name" value="Cupredoxins - blue copper proteins"/>
    <property type="match status" value="1"/>
</dbReference>
<keyword evidence="7" id="KW-0479">Metal-binding</keyword>
<dbReference type="InterPro" id="IPR014222">
    <property type="entry name" value="Cyt_c_oxidase_su2"/>
</dbReference>
<dbReference type="PRINTS" id="PR01166">
    <property type="entry name" value="CYCOXIDASEII"/>
</dbReference>
<dbReference type="PROSITE" id="PS50857">
    <property type="entry name" value="COX2_CUA"/>
    <property type="match status" value="1"/>
</dbReference>
<keyword evidence="10 13" id="KW-1133">Transmembrane helix</keyword>
<dbReference type="InterPro" id="IPR045187">
    <property type="entry name" value="CcO_II"/>
</dbReference>
<keyword evidence="6 13" id="KW-0812">Transmembrane</keyword>
<comment type="similarity">
    <text evidence="2">Belongs to the cytochrome c oxidase subunit 2 family.</text>
</comment>
<evidence type="ECO:0000256" key="6">
    <source>
        <dbReference type="ARBA" id="ARBA00022692"/>
    </source>
</evidence>
<dbReference type="GO" id="GO:0016020">
    <property type="term" value="C:membrane"/>
    <property type="evidence" value="ECO:0007669"/>
    <property type="project" value="UniProtKB-SubCell"/>
</dbReference>
<dbReference type="SUPFAM" id="SSF81464">
    <property type="entry name" value="Cytochrome c oxidase subunit II-like, transmembrane region"/>
    <property type="match status" value="1"/>
</dbReference>